<dbReference type="PANTHER" id="PTHR43736:SF1">
    <property type="entry name" value="DIHYDRONEOPTERIN TRIPHOSPHATE DIPHOSPHATASE"/>
    <property type="match status" value="1"/>
</dbReference>
<dbReference type="RefSeq" id="WP_081385701.1">
    <property type="nucleotide sequence ID" value="NZ_JAXBCZ010000002.1"/>
</dbReference>
<organism evidence="4 5">
    <name type="scientific">Actinomyces oris</name>
    <dbReference type="NCBI Taxonomy" id="544580"/>
    <lineage>
        <taxon>Bacteria</taxon>
        <taxon>Bacillati</taxon>
        <taxon>Actinomycetota</taxon>
        <taxon>Actinomycetes</taxon>
        <taxon>Actinomycetales</taxon>
        <taxon>Actinomycetaceae</taxon>
        <taxon>Actinomyces</taxon>
    </lineage>
</organism>
<dbReference type="PANTHER" id="PTHR43736">
    <property type="entry name" value="ADP-RIBOSE PYROPHOSPHATASE"/>
    <property type="match status" value="1"/>
</dbReference>
<dbReference type="InterPro" id="IPR020084">
    <property type="entry name" value="NUDIX_hydrolase_CS"/>
</dbReference>
<proteinExistence type="inferred from homology"/>
<protein>
    <submittedName>
        <fullName evidence="4">NUDIX domain-containing protein</fullName>
    </submittedName>
</protein>
<comment type="similarity">
    <text evidence="1">Belongs to the Nudix hydrolase family.</text>
</comment>
<dbReference type="PROSITE" id="PS51462">
    <property type="entry name" value="NUDIX"/>
    <property type="match status" value="1"/>
</dbReference>
<keyword evidence="5" id="KW-1185">Reference proteome</keyword>
<evidence type="ECO:0000259" key="3">
    <source>
        <dbReference type="PROSITE" id="PS51462"/>
    </source>
</evidence>
<dbReference type="Gene3D" id="3.90.79.10">
    <property type="entry name" value="Nucleoside Triphosphate Pyrophosphohydrolase"/>
    <property type="match status" value="1"/>
</dbReference>
<evidence type="ECO:0000313" key="4">
    <source>
        <dbReference type="EMBL" id="MEA1305968.1"/>
    </source>
</evidence>
<feature type="domain" description="Nudix hydrolase" evidence="3">
    <location>
        <begin position="12"/>
        <end position="135"/>
    </location>
</feature>
<dbReference type="PROSITE" id="PS00893">
    <property type="entry name" value="NUDIX_BOX"/>
    <property type="match status" value="1"/>
</dbReference>
<dbReference type="InterPro" id="IPR000086">
    <property type="entry name" value="NUDIX_hydrolase_dom"/>
</dbReference>
<dbReference type="AlphaFoldDB" id="A0AAW9KYD3"/>
<evidence type="ECO:0000256" key="2">
    <source>
        <dbReference type="ARBA" id="ARBA00022801"/>
    </source>
</evidence>
<gene>
    <name evidence="4" type="ORF">QU665_12975</name>
</gene>
<accession>A0AAW9KYD3</accession>
<dbReference type="CDD" id="cd04690">
    <property type="entry name" value="NUDIX_Hydrolase"/>
    <property type="match status" value="1"/>
</dbReference>
<dbReference type="EMBL" id="JAXBCZ010000002">
    <property type="protein sequence ID" value="MEA1305968.1"/>
    <property type="molecule type" value="Genomic_DNA"/>
</dbReference>
<keyword evidence="2" id="KW-0378">Hydrolase</keyword>
<dbReference type="Proteomes" id="UP001289581">
    <property type="component" value="Unassembled WGS sequence"/>
</dbReference>
<dbReference type="InterPro" id="IPR015797">
    <property type="entry name" value="NUDIX_hydrolase-like_dom_sf"/>
</dbReference>
<dbReference type="GO" id="GO:0016787">
    <property type="term" value="F:hydrolase activity"/>
    <property type="evidence" value="ECO:0007669"/>
    <property type="project" value="UniProtKB-KW"/>
</dbReference>
<name>A0AAW9KYD3_9ACTO</name>
<evidence type="ECO:0000256" key="1">
    <source>
        <dbReference type="ARBA" id="ARBA00005582"/>
    </source>
</evidence>
<reference evidence="4 5" key="1">
    <citation type="submission" date="2023-06" db="EMBL/GenBank/DDBJ databases">
        <title>Actinomyces orist ORNL 0101 HMT-893 genome.</title>
        <authorList>
            <person name="Johnston C.D."/>
            <person name="Chen T."/>
            <person name="Dewhirst F.E."/>
        </authorList>
    </citation>
    <scope>NUCLEOTIDE SEQUENCE [LARGE SCALE GENOMIC DNA]</scope>
    <source>
        <strain evidence="4 5">ORNL 0101</strain>
    </source>
</reference>
<dbReference type="Pfam" id="PF00293">
    <property type="entry name" value="NUDIX"/>
    <property type="match status" value="1"/>
</dbReference>
<evidence type="ECO:0000313" key="5">
    <source>
        <dbReference type="Proteomes" id="UP001289581"/>
    </source>
</evidence>
<dbReference type="SUPFAM" id="SSF55811">
    <property type="entry name" value="Nudix"/>
    <property type="match status" value="1"/>
</dbReference>
<comment type="caution">
    <text evidence="4">The sequence shown here is derived from an EMBL/GenBank/DDBJ whole genome shotgun (WGS) entry which is preliminary data.</text>
</comment>
<sequence length="140" mass="15497">MQFDKRDMRESPPVIKCAAVVLRGDRVLLVRKRGTTALISPGGKLERGESHVACLGRELDEELGVSLVSATYFGTYDDVSIFDRSRMITLFVYMCDIVGNPVPRSEIEAVEWVPVTCSPDGGSTFQSRVIPDIARMRGQC</sequence>